<name>A0ABS5B143_9STRE</name>
<dbReference type="PANTHER" id="PTHR48100">
    <property type="entry name" value="BROAD-SPECIFICITY PHOSPHATASE YOR283W-RELATED"/>
    <property type="match status" value="1"/>
</dbReference>
<dbReference type="SMART" id="SM00855">
    <property type="entry name" value="PGAM"/>
    <property type="match status" value="1"/>
</dbReference>
<proteinExistence type="predicted"/>
<dbReference type="RefSeq" id="WP_209626543.1">
    <property type="nucleotide sequence ID" value="NZ_PRDG01000001.1"/>
</dbReference>
<dbReference type="InterPro" id="IPR013078">
    <property type="entry name" value="His_Pase_superF_clade-1"/>
</dbReference>
<dbReference type="SUPFAM" id="SSF53254">
    <property type="entry name" value="Phosphoglycerate mutase-like"/>
    <property type="match status" value="1"/>
</dbReference>
<dbReference type="Pfam" id="PF00300">
    <property type="entry name" value="His_Phos_1"/>
    <property type="match status" value="1"/>
</dbReference>
<comment type="caution">
    <text evidence="1">The sequence shown here is derived from an EMBL/GenBank/DDBJ whole genome shotgun (WGS) entry which is preliminary data.</text>
</comment>
<dbReference type="EMBL" id="PRDG01000001">
    <property type="protein sequence ID" value="MBP2622555.1"/>
    <property type="molecule type" value="Genomic_DNA"/>
</dbReference>
<keyword evidence="2" id="KW-1185">Reference proteome</keyword>
<dbReference type="InterPro" id="IPR050275">
    <property type="entry name" value="PGM_Phosphatase"/>
</dbReference>
<dbReference type="Proteomes" id="UP001519296">
    <property type="component" value="Unassembled WGS sequence"/>
</dbReference>
<dbReference type="InterPro" id="IPR029033">
    <property type="entry name" value="His_PPase_superfam"/>
</dbReference>
<dbReference type="PANTHER" id="PTHR48100:SF1">
    <property type="entry name" value="HISTIDINE PHOSPHATASE FAMILY PROTEIN-RELATED"/>
    <property type="match status" value="1"/>
</dbReference>
<dbReference type="CDD" id="cd07067">
    <property type="entry name" value="HP_PGM_like"/>
    <property type="match status" value="1"/>
</dbReference>
<accession>A0ABS5B143</accession>
<protein>
    <submittedName>
        <fullName evidence="1">Histidine phosphatase family protein</fullName>
    </submittedName>
</protein>
<evidence type="ECO:0000313" key="1">
    <source>
        <dbReference type="EMBL" id="MBP2622555.1"/>
    </source>
</evidence>
<evidence type="ECO:0000313" key="2">
    <source>
        <dbReference type="Proteomes" id="UP001519296"/>
    </source>
</evidence>
<sequence>MKLYFVRHGRTQWNEEGRFQGAGGDSPLLETAIEELHLLGKHMAQIKFDKIFSSDLERAVRTAEILSQDNDFPQNVETHEELREWQLGSLEGQKIATIAAIYPNQMEAFRHNLAKFNNSIFGAESVYHMTKRTIDFIKSQKGKDYQNLLFVGHGANLTASLRSLLGYDYALLRQGGGLKNSSVTILETEDFENFKLLEWNNVDHLERLEKESLKA</sequence>
<organism evidence="1 2">
    <name type="scientific">Streptococcus oricebi</name>
    <dbReference type="NCBI Taxonomy" id="1547447"/>
    <lineage>
        <taxon>Bacteria</taxon>
        <taxon>Bacillati</taxon>
        <taxon>Bacillota</taxon>
        <taxon>Bacilli</taxon>
        <taxon>Lactobacillales</taxon>
        <taxon>Streptococcaceae</taxon>
        <taxon>Streptococcus</taxon>
    </lineage>
</organism>
<gene>
    <name evidence="1" type="ORF">C4K46_01225</name>
</gene>
<dbReference type="Gene3D" id="3.40.50.1240">
    <property type="entry name" value="Phosphoglycerate mutase-like"/>
    <property type="match status" value="1"/>
</dbReference>
<reference evidence="1 2" key="1">
    <citation type="submission" date="2018-02" db="EMBL/GenBank/DDBJ databases">
        <title>Draft genome sequence of Streptococcus oricebi CCUG 70868T type strain.</title>
        <authorList>
            <person name="Mendez V."/>
            <person name="Salva-Serra F."/>
            <person name="Jaen-Luchoro D."/>
            <person name="Gonzales-Siles L."/>
            <person name="Karlsson R."/>
            <person name="Engstrom-Jakobsson H."/>
            <person name="Busquets A."/>
            <person name="Gomila M."/>
            <person name="Pineiro-Iglesias B."/>
            <person name="Bennasar-Figueras A."/>
            <person name="Seeger M."/>
            <person name="Moore E."/>
        </authorList>
    </citation>
    <scope>NUCLEOTIDE SEQUENCE [LARGE SCALE GENOMIC DNA]</scope>
    <source>
        <strain evidence="1 2">CCUG 70868</strain>
    </source>
</reference>